<accession>A0ABY4B322</accession>
<feature type="domain" description="HTH araC/xylS-type" evidence="4">
    <location>
        <begin position="190"/>
        <end position="288"/>
    </location>
</feature>
<dbReference type="InterPro" id="IPR037923">
    <property type="entry name" value="HTH-like"/>
</dbReference>
<dbReference type="PROSITE" id="PS01124">
    <property type="entry name" value="HTH_ARAC_FAMILY_2"/>
    <property type="match status" value="1"/>
</dbReference>
<dbReference type="InterPro" id="IPR018060">
    <property type="entry name" value="HTH_AraC"/>
</dbReference>
<sequence length="293" mass="32715">MTASIPLFQLSTLTETAQQPADVFFLGPNSPPSQLPINLPYRSNYYKIGLCLRGQAQLKVNLETYDIGPNSLMLLSPYVIKQWPHISADFDGLSIFFTREFLSANGGLNLDAFCFFERDARHVFQLTTGQANEMAALLHSIEQKYEAPHAYREEILRSLIQILLHETAPIYSAQHVSTKAKQTRSQLIATGFKQLVSSHYATERSLGFYADKLCITPKHLAETVKEATGKRAVEWLAEAVLLEAHVLLQNPALTIAQIADTLHFADQSTFGRFFRKSAGVSPVAFRQAVARTL</sequence>
<dbReference type="Proteomes" id="UP000831390">
    <property type="component" value="Chromosome"/>
</dbReference>
<dbReference type="PANTHER" id="PTHR43280:SF32">
    <property type="entry name" value="TRANSCRIPTIONAL REGULATORY PROTEIN"/>
    <property type="match status" value="1"/>
</dbReference>
<evidence type="ECO:0000313" key="6">
    <source>
        <dbReference type="Proteomes" id="UP000831390"/>
    </source>
</evidence>
<protein>
    <submittedName>
        <fullName evidence="5">Helix-turn-helix domain-containing protein</fullName>
    </submittedName>
</protein>
<dbReference type="PANTHER" id="PTHR43280">
    <property type="entry name" value="ARAC-FAMILY TRANSCRIPTIONAL REGULATOR"/>
    <property type="match status" value="1"/>
</dbReference>
<dbReference type="SUPFAM" id="SSF46689">
    <property type="entry name" value="Homeodomain-like"/>
    <property type="match status" value="1"/>
</dbReference>
<evidence type="ECO:0000259" key="4">
    <source>
        <dbReference type="PROSITE" id="PS01124"/>
    </source>
</evidence>
<name>A0ABY4B322_9BACT</name>
<keyword evidence="2" id="KW-0238">DNA-binding</keyword>
<keyword evidence="1" id="KW-0805">Transcription regulation</keyword>
<evidence type="ECO:0000313" key="5">
    <source>
        <dbReference type="EMBL" id="UOE33533.1"/>
    </source>
</evidence>
<dbReference type="RefSeq" id="WP_243513346.1">
    <property type="nucleotide sequence ID" value="NZ_CP094534.1"/>
</dbReference>
<dbReference type="InterPro" id="IPR009057">
    <property type="entry name" value="Homeodomain-like_sf"/>
</dbReference>
<dbReference type="EMBL" id="CP094534">
    <property type="protein sequence ID" value="UOE33533.1"/>
    <property type="molecule type" value="Genomic_DNA"/>
</dbReference>
<proteinExistence type="predicted"/>
<organism evidence="5 6">
    <name type="scientific">Hymenobacter monticola</name>
    <dbReference type="NCBI Taxonomy" id="1705399"/>
    <lineage>
        <taxon>Bacteria</taxon>
        <taxon>Pseudomonadati</taxon>
        <taxon>Bacteroidota</taxon>
        <taxon>Cytophagia</taxon>
        <taxon>Cytophagales</taxon>
        <taxon>Hymenobacteraceae</taxon>
        <taxon>Hymenobacter</taxon>
    </lineage>
</organism>
<dbReference type="Pfam" id="PF12833">
    <property type="entry name" value="HTH_18"/>
    <property type="match status" value="1"/>
</dbReference>
<dbReference type="SMART" id="SM00342">
    <property type="entry name" value="HTH_ARAC"/>
    <property type="match status" value="1"/>
</dbReference>
<dbReference type="Gene3D" id="1.10.10.60">
    <property type="entry name" value="Homeodomain-like"/>
    <property type="match status" value="1"/>
</dbReference>
<evidence type="ECO:0000256" key="1">
    <source>
        <dbReference type="ARBA" id="ARBA00023015"/>
    </source>
</evidence>
<gene>
    <name evidence="5" type="ORF">MTP16_20715</name>
</gene>
<dbReference type="SUPFAM" id="SSF51215">
    <property type="entry name" value="Regulatory protein AraC"/>
    <property type="match status" value="1"/>
</dbReference>
<evidence type="ECO:0000256" key="3">
    <source>
        <dbReference type="ARBA" id="ARBA00023163"/>
    </source>
</evidence>
<evidence type="ECO:0000256" key="2">
    <source>
        <dbReference type="ARBA" id="ARBA00023125"/>
    </source>
</evidence>
<reference evidence="5 6" key="1">
    <citation type="submission" date="2022-03" db="EMBL/GenBank/DDBJ databases">
        <title>Hymenobactersp. isolated from the air.</title>
        <authorList>
            <person name="Won M."/>
            <person name="Kwon S.-W."/>
        </authorList>
    </citation>
    <scope>NUCLEOTIDE SEQUENCE [LARGE SCALE GENOMIC DNA]</scope>
    <source>
        <strain evidence="5 6">KACC 22596</strain>
    </source>
</reference>
<keyword evidence="3" id="KW-0804">Transcription</keyword>
<keyword evidence="6" id="KW-1185">Reference proteome</keyword>